<evidence type="ECO:0000256" key="3">
    <source>
        <dbReference type="ARBA" id="ARBA00023125"/>
    </source>
</evidence>
<keyword evidence="10" id="KW-1185">Reference proteome</keyword>
<evidence type="ECO:0000256" key="6">
    <source>
        <dbReference type="SAM" id="MobiDB-lite"/>
    </source>
</evidence>
<evidence type="ECO:0000256" key="4">
    <source>
        <dbReference type="ARBA" id="ARBA00023163"/>
    </source>
</evidence>
<feature type="compositionally biased region" description="Acidic residues" evidence="6">
    <location>
        <begin position="275"/>
        <end position="284"/>
    </location>
</feature>
<dbReference type="InterPro" id="IPR001739">
    <property type="entry name" value="Methyl_CpG_DNA-bd"/>
</dbReference>
<proteinExistence type="predicted"/>
<feature type="domain" description="Gag1-like clamp" evidence="8">
    <location>
        <begin position="51"/>
        <end position="145"/>
    </location>
</feature>
<feature type="compositionally biased region" description="Basic and acidic residues" evidence="6">
    <location>
        <begin position="374"/>
        <end position="405"/>
    </location>
</feature>
<feature type="compositionally biased region" description="Basic and acidic residues" evidence="6">
    <location>
        <begin position="285"/>
        <end position="312"/>
    </location>
</feature>
<dbReference type="InterPro" id="IPR025124">
    <property type="entry name" value="Gag1-like_clamp"/>
</dbReference>
<evidence type="ECO:0000256" key="5">
    <source>
        <dbReference type="ARBA" id="ARBA00023242"/>
    </source>
</evidence>
<evidence type="ECO:0000313" key="10">
    <source>
        <dbReference type="Proteomes" id="UP000886595"/>
    </source>
</evidence>
<dbReference type="GO" id="GO:0005634">
    <property type="term" value="C:nucleus"/>
    <property type="evidence" value="ECO:0007669"/>
    <property type="project" value="UniProtKB-SubCell"/>
</dbReference>
<sequence>MTRIALVPGSSGCVACYRATETLKDPPPFNSLAQKKKHPSGVSEDFWSTSTVDMDSITFPSQGGSLSSSNQTFDSQSGARNSNAPPEFVNQGLLLWNQTRERWVGKERASNPPERKQGAKINWNAASYDNLLGSNKMFPQPIPLNFYPELPGAAPKTPKVEFIAPTGERIKSRRQLGKYLRAHPGSPHISEFDWTNGEAPRRSPRILQKVKARTAPTPDEEIPIPMKKRRSSLAKEDSAEKEEEAREAVAVAEENVENAEPVVKENEEGEKAEAEKDEEQAEIAEAEKENEGEKTEAENKEGEVVADKKEPMEVDTSEVETGGTAEESPKVAEEKGEEKPAEEETENKGNATSGEPNLADKGIETKEADEEKADGEPKLDADAEADKANGAEEAEEKKAEGAAAVMEEKINDVAGEDTSESMEFDVLV</sequence>
<evidence type="ECO:0000256" key="2">
    <source>
        <dbReference type="ARBA" id="ARBA00023015"/>
    </source>
</evidence>
<evidence type="ECO:0000256" key="1">
    <source>
        <dbReference type="ARBA" id="ARBA00004123"/>
    </source>
</evidence>
<keyword evidence="2" id="KW-0805">Transcription regulation</keyword>
<keyword evidence="5" id="KW-0539">Nucleus</keyword>
<feature type="compositionally biased region" description="Polar residues" evidence="6">
    <location>
        <begin position="58"/>
        <end position="84"/>
    </location>
</feature>
<dbReference type="SUPFAM" id="SSF54171">
    <property type="entry name" value="DNA-binding domain"/>
    <property type="match status" value="1"/>
</dbReference>
<comment type="subcellular location">
    <subcellularLocation>
        <location evidence="1">Nucleus</location>
    </subcellularLocation>
</comment>
<comment type="caution">
    <text evidence="9">The sequence shown here is derived from an EMBL/GenBank/DDBJ whole genome shotgun (WGS) entry which is preliminary data.</text>
</comment>
<organism evidence="9 10">
    <name type="scientific">Brassica carinata</name>
    <name type="common">Ethiopian mustard</name>
    <name type="synonym">Abyssinian cabbage</name>
    <dbReference type="NCBI Taxonomy" id="52824"/>
    <lineage>
        <taxon>Eukaryota</taxon>
        <taxon>Viridiplantae</taxon>
        <taxon>Streptophyta</taxon>
        <taxon>Embryophyta</taxon>
        <taxon>Tracheophyta</taxon>
        <taxon>Spermatophyta</taxon>
        <taxon>Magnoliopsida</taxon>
        <taxon>eudicotyledons</taxon>
        <taxon>Gunneridae</taxon>
        <taxon>Pentapetalae</taxon>
        <taxon>rosids</taxon>
        <taxon>malvids</taxon>
        <taxon>Brassicales</taxon>
        <taxon>Brassicaceae</taxon>
        <taxon>Brassiceae</taxon>
        <taxon>Brassica</taxon>
    </lineage>
</organism>
<dbReference type="Pfam" id="PF13259">
    <property type="entry name" value="clamp_Gag1-like"/>
    <property type="match status" value="1"/>
</dbReference>
<dbReference type="OrthoDB" id="1896025at2759"/>
<feature type="compositionally biased region" description="Basic and acidic residues" evidence="6">
    <location>
        <begin position="262"/>
        <end position="274"/>
    </location>
</feature>
<feature type="region of interest" description="Disordered" evidence="6">
    <location>
        <begin position="210"/>
        <end position="405"/>
    </location>
</feature>
<dbReference type="GO" id="GO:0003677">
    <property type="term" value="F:DNA binding"/>
    <property type="evidence" value="ECO:0007669"/>
    <property type="project" value="UniProtKB-KW"/>
</dbReference>
<feature type="compositionally biased region" description="Basic and acidic residues" evidence="6">
    <location>
        <begin position="233"/>
        <end position="247"/>
    </location>
</feature>
<dbReference type="PANTHER" id="PTHR33729">
    <property type="entry name" value="METHYL-CPG BINDING DOMAIN CONTAINING PROTEIN, EXPRESSED"/>
    <property type="match status" value="1"/>
</dbReference>
<dbReference type="EMBL" id="JAAMPC010000003">
    <property type="protein sequence ID" value="KAG2321334.1"/>
    <property type="molecule type" value="Genomic_DNA"/>
</dbReference>
<dbReference type="InterPro" id="IPR039622">
    <property type="entry name" value="MBD10/11"/>
</dbReference>
<dbReference type="Proteomes" id="UP000886595">
    <property type="component" value="Unassembled WGS sequence"/>
</dbReference>
<accession>A0A8X7W188</accession>
<feature type="domain" description="MBD" evidence="7">
    <location>
        <begin position="160"/>
        <end position="201"/>
    </location>
</feature>
<evidence type="ECO:0000259" key="8">
    <source>
        <dbReference type="Pfam" id="PF13259"/>
    </source>
</evidence>
<keyword evidence="3" id="KW-0238">DNA-binding</keyword>
<feature type="region of interest" description="Disordered" evidence="6">
    <location>
        <begin position="58"/>
        <end position="87"/>
    </location>
</feature>
<evidence type="ECO:0000259" key="7">
    <source>
        <dbReference type="Pfam" id="PF01429"/>
    </source>
</evidence>
<protein>
    <recommendedName>
        <fullName evidence="11">MBD domain-containing protein</fullName>
    </recommendedName>
</protein>
<feature type="compositionally biased region" description="Basic and acidic residues" evidence="6">
    <location>
        <begin position="327"/>
        <end position="339"/>
    </location>
</feature>
<name>A0A8X7W188_BRACI</name>
<dbReference type="AlphaFoldDB" id="A0A8X7W188"/>
<dbReference type="InterPro" id="IPR016177">
    <property type="entry name" value="DNA-bd_dom_sf"/>
</dbReference>
<keyword evidence="4" id="KW-0804">Transcription</keyword>
<gene>
    <name evidence="9" type="ORF">Bca52824_014547</name>
</gene>
<evidence type="ECO:0008006" key="11">
    <source>
        <dbReference type="Google" id="ProtNLM"/>
    </source>
</evidence>
<feature type="compositionally biased region" description="Low complexity" evidence="6">
    <location>
        <begin position="248"/>
        <end position="261"/>
    </location>
</feature>
<evidence type="ECO:0000313" key="9">
    <source>
        <dbReference type="EMBL" id="KAG2321334.1"/>
    </source>
</evidence>
<dbReference type="Pfam" id="PF01429">
    <property type="entry name" value="MBD"/>
    <property type="match status" value="1"/>
</dbReference>
<dbReference type="PANTHER" id="PTHR33729:SF19">
    <property type="entry name" value="METHYL-CPG-BINDING DOMAIN-CONTAINING PROTEIN 10"/>
    <property type="match status" value="1"/>
</dbReference>
<reference evidence="9 10" key="1">
    <citation type="submission" date="2020-02" db="EMBL/GenBank/DDBJ databases">
        <authorList>
            <person name="Ma Q."/>
            <person name="Huang Y."/>
            <person name="Song X."/>
            <person name="Pei D."/>
        </authorList>
    </citation>
    <scope>NUCLEOTIDE SEQUENCE [LARGE SCALE GENOMIC DNA]</scope>
    <source>
        <strain evidence="9">Sxm20200214</strain>
        <tissue evidence="9">Leaf</tissue>
    </source>
</reference>